<evidence type="ECO:0000256" key="1">
    <source>
        <dbReference type="ARBA" id="ARBA00005686"/>
    </source>
</evidence>
<dbReference type="GO" id="GO:0009404">
    <property type="term" value="P:toxin metabolic process"/>
    <property type="evidence" value="ECO:0007669"/>
    <property type="project" value="UniProtKB-UniRule"/>
</dbReference>
<gene>
    <name evidence="4" type="ORF">FCE95_01195</name>
</gene>
<dbReference type="GO" id="GO:0005737">
    <property type="term" value="C:cytoplasm"/>
    <property type="evidence" value="ECO:0007669"/>
    <property type="project" value="UniProtKB-SubCell"/>
</dbReference>
<keyword evidence="2 4" id="KW-0808">Transferase</keyword>
<dbReference type="RefSeq" id="WP_137265177.1">
    <property type="nucleotide sequence ID" value="NZ_SZUA01000001.1"/>
</dbReference>
<protein>
    <recommendedName>
        <fullName evidence="2">RTX toxin-activating lysine-acyltransferase</fullName>
        <ecNumber evidence="2">2.3.1.-</ecNumber>
    </recommendedName>
</protein>
<keyword evidence="2" id="KW-0963">Cytoplasm</keyword>
<keyword evidence="2 4" id="KW-0012">Acyltransferase</keyword>
<evidence type="ECO:0000256" key="3">
    <source>
        <dbReference type="SAM" id="MobiDB-lite"/>
    </source>
</evidence>
<comment type="similarity">
    <text evidence="1 2">Belongs to the RTX toxin acyltransferase family.</text>
</comment>
<evidence type="ECO:0000313" key="4">
    <source>
        <dbReference type="EMBL" id="TKR32968.1"/>
    </source>
</evidence>
<feature type="compositionally biased region" description="Basic and acidic residues" evidence="3">
    <location>
        <begin position="162"/>
        <end position="175"/>
    </location>
</feature>
<organism evidence="4 5">
    <name type="scientific">Luteimonas gilva</name>
    <dbReference type="NCBI Taxonomy" id="2572684"/>
    <lineage>
        <taxon>Bacteria</taxon>
        <taxon>Pseudomonadati</taxon>
        <taxon>Pseudomonadota</taxon>
        <taxon>Gammaproteobacteria</taxon>
        <taxon>Lysobacterales</taxon>
        <taxon>Lysobacteraceae</taxon>
        <taxon>Luteimonas</taxon>
    </lineage>
</organism>
<reference evidence="4 5" key="1">
    <citation type="submission" date="2019-04" db="EMBL/GenBank/DDBJ databases">
        <title>Reference strain of H23.</title>
        <authorList>
            <person name="Luo X."/>
        </authorList>
    </citation>
    <scope>NUCLEOTIDE SEQUENCE [LARGE SCALE GENOMIC DNA]</scope>
    <source>
        <strain evidence="4 5">H23</strain>
    </source>
</reference>
<dbReference type="GO" id="GO:0031640">
    <property type="term" value="P:killing of cells of another organism"/>
    <property type="evidence" value="ECO:0007669"/>
    <property type="project" value="UniProtKB-KW"/>
</dbReference>
<dbReference type="EC" id="2.3.1.-" evidence="2"/>
<dbReference type="Proteomes" id="UP000308707">
    <property type="component" value="Unassembled WGS sequence"/>
</dbReference>
<dbReference type="EMBL" id="SZUA01000001">
    <property type="protein sequence ID" value="TKR32968.1"/>
    <property type="molecule type" value="Genomic_DNA"/>
</dbReference>
<name>A0A4U5JW67_9GAMM</name>
<keyword evidence="2" id="KW-0204">Cytolysis</keyword>
<dbReference type="InterPro" id="IPR003996">
    <property type="entry name" value="RTX_toxin-activating_protC_bac"/>
</dbReference>
<keyword evidence="5" id="KW-1185">Reference proteome</keyword>
<comment type="caution">
    <text evidence="4">The sequence shown here is derived from an EMBL/GenBank/DDBJ whole genome shotgun (WGS) entry which is preliminary data.</text>
</comment>
<proteinExistence type="inferred from homology"/>
<dbReference type="OrthoDB" id="5871869at2"/>
<comment type="function">
    <text evidence="2">Involved in fatty acylation of protoxin at internal lysine residues, thereby converting it to the active toxin.</text>
</comment>
<dbReference type="AlphaFoldDB" id="A0A4U5JW67"/>
<sequence>MTDRTENQAAPAPAGAPKTVAEALGQVVWLLTQSRLHRELKLKDLERSFMPAILNEQFRVFRFGPLPKIEGAEPANFPLAGFTQESLEQLPLGVAIWAHLSEEAEAKLENGEPLDGADWRSGDRLWLVEFVTPFAAPDNKLAEAMMLDLMGGPFRGKTFHLHRTDPQTGRRDKIKMNGLPAETPAS</sequence>
<evidence type="ECO:0000256" key="2">
    <source>
        <dbReference type="RuleBase" id="RU368102"/>
    </source>
</evidence>
<evidence type="ECO:0000313" key="5">
    <source>
        <dbReference type="Proteomes" id="UP000308707"/>
    </source>
</evidence>
<comment type="subcellular location">
    <subcellularLocation>
        <location evidence="2">Cytoplasm</location>
    </subcellularLocation>
</comment>
<feature type="region of interest" description="Disordered" evidence="3">
    <location>
        <begin position="160"/>
        <end position="186"/>
    </location>
</feature>
<accession>A0A4U5JW67</accession>
<dbReference type="Pfam" id="PF02794">
    <property type="entry name" value="HlyC"/>
    <property type="match status" value="2"/>
</dbReference>
<dbReference type="GO" id="GO:0016746">
    <property type="term" value="F:acyltransferase activity"/>
    <property type="evidence" value="ECO:0007669"/>
    <property type="project" value="UniProtKB-UniRule"/>
</dbReference>